<name>A0ABU6TLP9_9FABA</name>
<evidence type="ECO:0000313" key="3">
    <source>
        <dbReference type="Proteomes" id="UP001341840"/>
    </source>
</evidence>
<dbReference type="InterPro" id="IPR003871">
    <property type="entry name" value="RFA1B/D_OB_1st"/>
</dbReference>
<comment type="caution">
    <text evidence="2">The sequence shown here is derived from an EMBL/GenBank/DDBJ whole genome shotgun (WGS) entry which is preliminary data.</text>
</comment>
<sequence length="165" mass="18880">MAEARAVVQGNTHHDKVVDVCAMRLDWNLVVGVVRMYELPIPSNPSDLYQVDMILQDKEGDRILCSIPKADFEINKTLIKEFGIYKMQDFIVQPPSRGVRQTCHRFRLTFYRRTSVSRLPTNAFSFSLFRMTSFHGVEEMTAAGQFHLIDCVGHVVGKEEVVNMV</sequence>
<evidence type="ECO:0000313" key="2">
    <source>
        <dbReference type="EMBL" id="MED6149702.1"/>
    </source>
</evidence>
<accession>A0ABU6TLP9</accession>
<dbReference type="InterPro" id="IPR012340">
    <property type="entry name" value="NA-bd_OB-fold"/>
</dbReference>
<dbReference type="CDD" id="cd04480">
    <property type="entry name" value="RPA1_DBD_A_like"/>
    <property type="match status" value="1"/>
</dbReference>
<feature type="domain" description="Replication protein A 70 kDa DNA-binding subunit B/D first OB fold" evidence="1">
    <location>
        <begin position="14"/>
        <end position="117"/>
    </location>
</feature>
<dbReference type="Proteomes" id="UP001341840">
    <property type="component" value="Unassembled WGS sequence"/>
</dbReference>
<dbReference type="Pfam" id="PF02721">
    <property type="entry name" value="DUF223"/>
    <property type="match status" value="1"/>
</dbReference>
<organism evidence="2 3">
    <name type="scientific">Stylosanthes scabra</name>
    <dbReference type="NCBI Taxonomy" id="79078"/>
    <lineage>
        <taxon>Eukaryota</taxon>
        <taxon>Viridiplantae</taxon>
        <taxon>Streptophyta</taxon>
        <taxon>Embryophyta</taxon>
        <taxon>Tracheophyta</taxon>
        <taxon>Spermatophyta</taxon>
        <taxon>Magnoliopsida</taxon>
        <taxon>eudicotyledons</taxon>
        <taxon>Gunneridae</taxon>
        <taxon>Pentapetalae</taxon>
        <taxon>rosids</taxon>
        <taxon>fabids</taxon>
        <taxon>Fabales</taxon>
        <taxon>Fabaceae</taxon>
        <taxon>Papilionoideae</taxon>
        <taxon>50 kb inversion clade</taxon>
        <taxon>dalbergioids sensu lato</taxon>
        <taxon>Dalbergieae</taxon>
        <taxon>Pterocarpus clade</taxon>
        <taxon>Stylosanthes</taxon>
    </lineage>
</organism>
<keyword evidence="3" id="KW-1185">Reference proteome</keyword>
<dbReference type="PANTHER" id="PTHR47165:SF4">
    <property type="entry name" value="OS03G0429900 PROTEIN"/>
    <property type="match status" value="1"/>
</dbReference>
<dbReference type="EMBL" id="JASCZI010091263">
    <property type="protein sequence ID" value="MED6149702.1"/>
    <property type="molecule type" value="Genomic_DNA"/>
</dbReference>
<dbReference type="Gene3D" id="2.40.50.140">
    <property type="entry name" value="Nucleic acid-binding proteins"/>
    <property type="match status" value="1"/>
</dbReference>
<evidence type="ECO:0000259" key="1">
    <source>
        <dbReference type="Pfam" id="PF02721"/>
    </source>
</evidence>
<proteinExistence type="predicted"/>
<dbReference type="SUPFAM" id="SSF50249">
    <property type="entry name" value="Nucleic acid-binding proteins"/>
    <property type="match status" value="1"/>
</dbReference>
<protein>
    <recommendedName>
        <fullName evidence="1">Replication protein A 70 kDa DNA-binding subunit B/D first OB fold domain-containing protein</fullName>
    </recommendedName>
</protein>
<gene>
    <name evidence="2" type="ORF">PIB30_065003</name>
</gene>
<dbReference type="PANTHER" id="PTHR47165">
    <property type="entry name" value="OS03G0429900 PROTEIN"/>
    <property type="match status" value="1"/>
</dbReference>
<reference evidence="2 3" key="1">
    <citation type="journal article" date="2023" name="Plants (Basel)">
        <title>Bridging the Gap: Combining Genomics and Transcriptomics Approaches to Understand Stylosanthes scabra, an Orphan Legume from the Brazilian Caatinga.</title>
        <authorList>
            <person name="Ferreira-Neto J.R.C."/>
            <person name="da Silva M.D."/>
            <person name="Binneck E."/>
            <person name="de Melo N.F."/>
            <person name="da Silva R.H."/>
            <person name="de Melo A.L.T.M."/>
            <person name="Pandolfi V."/>
            <person name="Bustamante F.O."/>
            <person name="Brasileiro-Vidal A.C."/>
            <person name="Benko-Iseppon A.M."/>
        </authorList>
    </citation>
    <scope>NUCLEOTIDE SEQUENCE [LARGE SCALE GENOMIC DNA]</scope>
    <source>
        <tissue evidence="2">Leaves</tissue>
    </source>
</reference>